<keyword evidence="8" id="KW-0285">Flavoprotein</keyword>
<dbReference type="SMART" id="SM00904">
    <property type="entry name" value="Flavokinase"/>
    <property type="match status" value="1"/>
</dbReference>
<keyword evidence="14" id="KW-0067">ATP-binding</keyword>
<evidence type="ECO:0000256" key="11">
    <source>
        <dbReference type="ARBA" id="ARBA00022723"/>
    </source>
</evidence>
<evidence type="ECO:0000256" key="8">
    <source>
        <dbReference type="ARBA" id="ARBA00022630"/>
    </source>
</evidence>
<keyword evidence="13 20" id="KW-0418">Kinase</keyword>
<sequence length="217" mass="23634">MPDRQNRPLVAGPDGGPSSPFPIKLSGPVIKGFGRGSRELGIPTANIPADGLKEYPDLESGVYYGVVALDPGRFMYTSGETANGDGNGGGKKSTTTVFPAVLSIGFNPYYKNTVRSVEIHIMAPFAPNGPAEAESQAQEKHFHKLPDFYGTNLNLLILGYIRPEYDYVSLEALVEDIRVDCEVARRSLARDAYACYLFGDDSSSSSVKSEREWLLDF</sequence>
<dbReference type="Gene3D" id="2.40.30.30">
    <property type="entry name" value="Riboflavin kinase-like"/>
    <property type="match status" value="1"/>
</dbReference>
<keyword evidence="10" id="KW-0808">Transferase</keyword>
<dbReference type="OrthoDB" id="276388at2759"/>
<evidence type="ECO:0000313" key="20">
    <source>
        <dbReference type="EMBL" id="TQB67903.1"/>
    </source>
</evidence>
<dbReference type="GO" id="GO:0009398">
    <property type="term" value="P:FMN biosynthetic process"/>
    <property type="evidence" value="ECO:0007669"/>
    <property type="project" value="UniProtKB-UniPathway"/>
</dbReference>
<dbReference type="PANTHER" id="PTHR22749">
    <property type="entry name" value="RIBOFLAVIN KINASE/FMN ADENYLYLTRANSFERASE"/>
    <property type="match status" value="1"/>
</dbReference>
<accession>A0A507QJC1</accession>
<protein>
    <recommendedName>
        <fullName evidence="7">Riboflavin kinase</fullName>
        <ecNumber evidence="6">2.7.1.26</ecNumber>
    </recommendedName>
    <alternativeName>
        <fullName evidence="16">Flavin mononucleotide kinase 1</fullName>
    </alternativeName>
</protein>
<comment type="catalytic activity">
    <reaction evidence="17">
        <text>riboflavin + ATP = FMN + ADP + H(+)</text>
        <dbReference type="Rhea" id="RHEA:14357"/>
        <dbReference type="ChEBI" id="CHEBI:15378"/>
        <dbReference type="ChEBI" id="CHEBI:30616"/>
        <dbReference type="ChEBI" id="CHEBI:57986"/>
        <dbReference type="ChEBI" id="CHEBI:58210"/>
        <dbReference type="ChEBI" id="CHEBI:456216"/>
        <dbReference type="EC" id="2.7.1.26"/>
    </reaction>
</comment>
<keyword evidence="11" id="KW-0479">Metal-binding</keyword>
<comment type="cofactor">
    <cofactor evidence="2">
        <name>Zn(2+)</name>
        <dbReference type="ChEBI" id="CHEBI:29105"/>
    </cofactor>
</comment>
<evidence type="ECO:0000256" key="6">
    <source>
        <dbReference type="ARBA" id="ARBA00012105"/>
    </source>
</evidence>
<evidence type="ECO:0000256" key="4">
    <source>
        <dbReference type="ARBA" id="ARBA00005201"/>
    </source>
</evidence>
<dbReference type="FunFam" id="2.40.30.30:FF:000008">
    <property type="entry name" value="Riboflavin kinase"/>
    <property type="match status" value="1"/>
</dbReference>
<dbReference type="Pfam" id="PF01687">
    <property type="entry name" value="Flavokinase"/>
    <property type="match status" value="1"/>
</dbReference>
<dbReference type="InterPro" id="IPR023465">
    <property type="entry name" value="Riboflavin_kinase_dom_sf"/>
</dbReference>
<dbReference type="GO" id="GO:0005524">
    <property type="term" value="F:ATP binding"/>
    <property type="evidence" value="ECO:0007669"/>
    <property type="project" value="UniProtKB-KW"/>
</dbReference>
<dbReference type="Proteomes" id="UP000319663">
    <property type="component" value="Unassembled WGS sequence"/>
</dbReference>
<dbReference type="UniPathway" id="UPA00276">
    <property type="reaction ID" value="UER00406"/>
</dbReference>
<dbReference type="InterPro" id="IPR023468">
    <property type="entry name" value="Riboflavin_kinase"/>
</dbReference>
<evidence type="ECO:0000256" key="18">
    <source>
        <dbReference type="SAM" id="MobiDB-lite"/>
    </source>
</evidence>
<dbReference type="SUPFAM" id="SSF82114">
    <property type="entry name" value="Riboflavin kinase-like"/>
    <property type="match status" value="1"/>
</dbReference>
<dbReference type="InterPro" id="IPR015865">
    <property type="entry name" value="Riboflavin_kinase_bac/euk"/>
</dbReference>
<evidence type="ECO:0000256" key="2">
    <source>
        <dbReference type="ARBA" id="ARBA00001947"/>
    </source>
</evidence>
<comment type="similarity">
    <text evidence="5">Belongs to the flavokinase family.</text>
</comment>
<dbReference type="STRING" id="5098.A0A507QJC1"/>
<evidence type="ECO:0000313" key="21">
    <source>
        <dbReference type="Proteomes" id="UP000319663"/>
    </source>
</evidence>
<evidence type="ECO:0000256" key="5">
    <source>
        <dbReference type="ARBA" id="ARBA00010108"/>
    </source>
</evidence>
<proteinExistence type="inferred from homology"/>
<evidence type="ECO:0000256" key="17">
    <source>
        <dbReference type="ARBA" id="ARBA00047880"/>
    </source>
</evidence>
<evidence type="ECO:0000256" key="12">
    <source>
        <dbReference type="ARBA" id="ARBA00022741"/>
    </source>
</evidence>
<dbReference type="EC" id="2.7.1.26" evidence="6"/>
<evidence type="ECO:0000256" key="7">
    <source>
        <dbReference type="ARBA" id="ARBA00017394"/>
    </source>
</evidence>
<dbReference type="GO" id="GO:0046872">
    <property type="term" value="F:metal ion binding"/>
    <property type="evidence" value="ECO:0007669"/>
    <property type="project" value="UniProtKB-KW"/>
</dbReference>
<evidence type="ECO:0000256" key="15">
    <source>
        <dbReference type="ARBA" id="ARBA00022842"/>
    </source>
</evidence>
<gene>
    <name evidence="20" type="primary">FMN1</name>
    <name evidence="20" type="ORF">MPDQ_004404</name>
</gene>
<dbReference type="GO" id="GO:0005739">
    <property type="term" value="C:mitochondrion"/>
    <property type="evidence" value="ECO:0007669"/>
    <property type="project" value="TreeGrafter"/>
</dbReference>
<feature type="region of interest" description="Disordered" evidence="18">
    <location>
        <begin position="1"/>
        <end position="21"/>
    </location>
</feature>
<evidence type="ECO:0000256" key="14">
    <source>
        <dbReference type="ARBA" id="ARBA00022840"/>
    </source>
</evidence>
<dbReference type="AlphaFoldDB" id="A0A507QJC1"/>
<keyword evidence="21" id="KW-1185">Reference proteome</keyword>
<feature type="domain" description="Riboflavin kinase" evidence="19">
    <location>
        <begin position="18"/>
        <end position="189"/>
    </location>
</feature>
<comment type="pathway">
    <text evidence="4">Cofactor biosynthesis; FMN biosynthesis; FMN from riboflavin (ATP route): step 1/1.</text>
</comment>
<evidence type="ECO:0000256" key="16">
    <source>
        <dbReference type="ARBA" id="ARBA00029960"/>
    </source>
</evidence>
<evidence type="ECO:0000259" key="19">
    <source>
        <dbReference type="SMART" id="SM00904"/>
    </source>
</evidence>
<keyword evidence="15" id="KW-0460">Magnesium</keyword>
<dbReference type="GO" id="GO:0009231">
    <property type="term" value="P:riboflavin biosynthetic process"/>
    <property type="evidence" value="ECO:0007669"/>
    <property type="project" value="InterPro"/>
</dbReference>
<evidence type="ECO:0000256" key="3">
    <source>
        <dbReference type="ARBA" id="ARBA00003572"/>
    </source>
</evidence>
<dbReference type="PANTHER" id="PTHR22749:SF6">
    <property type="entry name" value="RIBOFLAVIN KINASE"/>
    <property type="match status" value="1"/>
</dbReference>
<dbReference type="EMBL" id="VIFY01000283">
    <property type="protein sequence ID" value="TQB67903.1"/>
    <property type="molecule type" value="Genomic_DNA"/>
</dbReference>
<dbReference type="GO" id="GO:0008531">
    <property type="term" value="F:riboflavin kinase activity"/>
    <property type="evidence" value="ECO:0007669"/>
    <property type="project" value="UniProtKB-EC"/>
</dbReference>
<keyword evidence="12" id="KW-0547">Nucleotide-binding</keyword>
<comment type="function">
    <text evidence="3">Catalyzes the phosphorylation of riboflavin (vitamin B2) to form flavin mononucleotide (FMN) coenzyme.</text>
</comment>
<name>A0A507QJC1_MONPU</name>
<keyword evidence="9" id="KW-0288">FMN</keyword>
<comment type="caution">
    <text evidence="20">The sequence shown here is derived from an EMBL/GenBank/DDBJ whole genome shotgun (WGS) entry which is preliminary data.</text>
</comment>
<evidence type="ECO:0000256" key="9">
    <source>
        <dbReference type="ARBA" id="ARBA00022643"/>
    </source>
</evidence>
<comment type="cofactor">
    <cofactor evidence="1">
        <name>Mg(2+)</name>
        <dbReference type="ChEBI" id="CHEBI:18420"/>
    </cofactor>
</comment>
<evidence type="ECO:0000256" key="1">
    <source>
        <dbReference type="ARBA" id="ARBA00001946"/>
    </source>
</evidence>
<evidence type="ECO:0000256" key="13">
    <source>
        <dbReference type="ARBA" id="ARBA00022777"/>
    </source>
</evidence>
<evidence type="ECO:0000256" key="10">
    <source>
        <dbReference type="ARBA" id="ARBA00022679"/>
    </source>
</evidence>
<organism evidence="20 21">
    <name type="scientific">Monascus purpureus</name>
    <name type="common">Red mold</name>
    <name type="synonym">Monascus anka</name>
    <dbReference type="NCBI Taxonomy" id="5098"/>
    <lineage>
        <taxon>Eukaryota</taxon>
        <taxon>Fungi</taxon>
        <taxon>Dikarya</taxon>
        <taxon>Ascomycota</taxon>
        <taxon>Pezizomycotina</taxon>
        <taxon>Eurotiomycetes</taxon>
        <taxon>Eurotiomycetidae</taxon>
        <taxon>Eurotiales</taxon>
        <taxon>Aspergillaceae</taxon>
        <taxon>Monascus</taxon>
    </lineage>
</organism>
<reference evidence="20 21" key="1">
    <citation type="submission" date="2019-06" db="EMBL/GenBank/DDBJ databases">
        <title>Wine fermentation using esterase from Monascus purpureus.</title>
        <authorList>
            <person name="Geng C."/>
            <person name="Zhang Y."/>
        </authorList>
    </citation>
    <scope>NUCLEOTIDE SEQUENCE [LARGE SCALE GENOMIC DNA]</scope>
    <source>
        <strain evidence="20">HQ1</strain>
    </source>
</reference>